<sequence>MAAVLQNNYHHFNMFSFFGTKTASAPAVEIPQLAPEKGARMTVLSDDRVDVVVGHNGRARTWRLHKDLVSQFSTYFAAAMKGGTDEAVAGKFLLLEQEPAVFALFVQWLYSDNKEITVGGPQAELDSTDPWVNNAHKAWELGELLQSSEFSRFSLVKFMQGVRFVHPNILMSIYHDGDHNKIKEATPIRKFAAAWLWYIRHTHDLLWTVSTWWIGEGDLADPVCGPIVRKMLKDKEFSDSGHCGILDKCVDPHWLNINHWYENCSNNPLPHNCSHVPFPCNQNIWGQKQY</sequence>
<feature type="domain" description="BTB" evidence="1">
    <location>
        <begin position="49"/>
        <end position="118"/>
    </location>
</feature>
<dbReference type="InterPro" id="IPR011333">
    <property type="entry name" value="SKP1/BTB/POZ_sf"/>
</dbReference>
<dbReference type="AlphaFoldDB" id="A0AAD5RPH6"/>
<comment type="caution">
    <text evidence="2">The sequence shown here is derived from an EMBL/GenBank/DDBJ whole genome shotgun (WGS) entry which is preliminary data.</text>
</comment>
<dbReference type="EMBL" id="JAKWBI020000188">
    <property type="protein sequence ID" value="KAJ2899790.1"/>
    <property type="molecule type" value="Genomic_DNA"/>
</dbReference>
<dbReference type="Gene3D" id="3.30.710.10">
    <property type="entry name" value="Potassium Channel Kv1.1, Chain A"/>
    <property type="match status" value="1"/>
</dbReference>
<evidence type="ECO:0000259" key="1">
    <source>
        <dbReference type="PROSITE" id="PS50097"/>
    </source>
</evidence>
<reference evidence="2" key="1">
    <citation type="submission" date="2022-07" db="EMBL/GenBank/DDBJ databases">
        <title>Draft genome sequence of Zalerion maritima ATCC 34329, a (micro)plastics degrading marine fungus.</title>
        <authorList>
            <person name="Paco A."/>
            <person name="Goncalves M.F.M."/>
            <person name="Rocha-Santos T.A.P."/>
            <person name="Alves A."/>
        </authorList>
    </citation>
    <scope>NUCLEOTIDE SEQUENCE</scope>
    <source>
        <strain evidence="2">ATCC 34329</strain>
    </source>
</reference>
<dbReference type="Proteomes" id="UP001201980">
    <property type="component" value="Unassembled WGS sequence"/>
</dbReference>
<protein>
    <recommendedName>
        <fullName evidence="1">BTB domain-containing protein</fullName>
    </recommendedName>
</protein>
<dbReference type="PANTHER" id="PTHR47843:SF2">
    <property type="entry name" value="BTB DOMAIN-CONTAINING PROTEIN"/>
    <property type="match status" value="1"/>
</dbReference>
<dbReference type="PROSITE" id="PS50097">
    <property type="entry name" value="BTB"/>
    <property type="match status" value="1"/>
</dbReference>
<accession>A0AAD5RPH6</accession>
<dbReference type="SUPFAM" id="SSF54695">
    <property type="entry name" value="POZ domain"/>
    <property type="match status" value="1"/>
</dbReference>
<evidence type="ECO:0000313" key="3">
    <source>
        <dbReference type="Proteomes" id="UP001201980"/>
    </source>
</evidence>
<dbReference type="CDD" id="cd18186">
    <property type="entry name" value="BTB_POZ_ZBTB_KLHL-like"/>
    <property type="match status" value="1"/>
</dbReference>
<gene>
    <name evidence="2" type="ORF">MKZ38_002803</name>
</gene>
<name>A0AAD5RPH6_9PEZI</name>
<evidence type="ECO:0000313" key="2">
    <source>
        <dbReference type="EMBL" id="KAJ2899790.1"/>
    </source>
</evidence>
<proteinExistence type="predicted"/>
<dbReference type="PANTHER" id="PTHR47843">
    <property type="entry name" value="BTB DOMAIN-CONTAINING PROTEIN-RELATED"/>
    <property type="match status" value="1"/>
</dbReference>
<organism evidence="2 3">
    <name type="scientific">Zalerion maritima</name>
    <dbReference type="NCBI Taxonomy" id="339359"/>
    <lineage>
        <taxon>Eukaryota</taxon>
        <taxon>Fungi</taxon>
        <taxon>Dikarya</taxon>
        <taxon>Ascomycota</taxon>
        <taxon>Pezizomycotina</taxon>
        <taxon>Sordariomycetes</taxon>
        <taxon>Lulworthiomycetidae</taxon>
        <taxon>Lulworthiales</taxon>
        <taxon>Lulworthiaceae</taxon>
        <taxon>Zalerion</taxon>
    </lineage>
</organism>
<keyword evidence="3" id="KW-1185">Reference proteome</keyword>
<dbReference type="InterPro" id="IPR000210">
    <property type="entry name" value="BTB/POZ_dom"/>
</dbReference>